<keyword evidence="3" id="KW-1185">Reference proteome</keyword>
<feature type="region of interest" description="Disordered" evidence="1">
    <location>
        <begin position="96"/>
        <end position="166"/>
    </location>
</feature>
<reference evidence="2" key="2">
    <citation type="submission" date="2021-09" db="EMBL/GenBank/DDBJ databases">
        <authorList>
            <person name="Jia N."/>
            <person name="Wang J."/>
            <person name="Shi W."/>
            <person name="Du L."/>
            <person name="Sun Y."/>
            <person name="Zhan W."/>
            <person name="Jiang J."/>
            <person name="Wang Q."/>
            <person name="Zhang B."/>
            <person name="Ji P."/>
            <person name="Sakyi L.B."/>
            <person name="Cui X."/>
            <person name="Yuan T."/>
            <person name="Jiang B."/>
            <person name="Yang W."/>
            <person name="Lam T.T.-Y."/>
            <person name="Chang Q."/>
            <person name="Ding S."/>
            <person name="Wang X."/>
            <person name="Zhu J."/>
            <person name="Ruan X."/>
            <person name="Zhao L."/>
            <person name="Wei J."/>
            <person name="Que T."/>
            <person name="Du C."/>
            <person name="Cheng J."/>
            <person name="Dai P."/>
            <person name="Han X."/>
            <person name="Huang E."/>
            <person name="Gao Y."/>
            <person name="Liu J."/>
            <person name="Shao H."/>
            <person name="Ye R."/>
            <person name="Li L."/>
            <person name="Wei W."/>
            <person name="Wang X."/>
            <person name="Wang C."/>
            <person name="Huo Q."/>
            <person name="Li W."/>
            <person name="Guo W."/>
            <person name="Chen H."/>
            <person name="Chen S."/>
            <person name="Zhou L."/>
            <person name="Zhou L."/>
            <person name="Ni X."/>
            <person name="Tian J."/>
            <person name="Zhou Y."/>
            <person name="Sheng Y."/>
            <person name="Liu T."/>
            <person name="Pan Y."/>
            <person name="Xia L."/>
            <person name="Li J."/>
            <person name="Zhao F."/>
            <person name="Cao W."/>
        </authorList>
    </citation>
    <scope>NUCLEOTIDE SEQUENCE</scope>
    <source>
        <strain evidence="2">Rmic-2018</strain>
        <tissue evidence="2">Larvae</tissue>
    </source>
</reference>
<dbReference type="Proteomes" id="UP000821866">
    <property type="component" value="Unassembled WGS sequence"/>
</dbReference>
<accession>A0A9J6DTA7</accession>
<dbReference type="AlphaFoldDB" id="A0A9J6DTA7"/>
<dbReference type="EMBL" id="JABSTU010000007">
    <property type="protein sequence ID" value="KAH8025355.1"/>
    <property type="molecule type" value="Genomic_DNA"/>
</dbReference>
<protein>
    <submittedName>
        <fullName evidence="2">Uncharacterized protein</fullName>
    </submittedName>
</protein>
<evidence type="ECO:0000313" key="2">
    <source>
        <dbReference type="EMBL" id="KAH8025355.1"/>
    </source>
</evidence>
<reference evidence="2" key="1">
    <citation type="journal article" date="2020" name="Cell">
        <title>Large-Scale Comparative Analyses of Tick Genomes Elucidate Their Genetic Diversity and Vector Capacities.</title>
        <authorList>
            <consortium name="Tick Genome and Microbiome Consortium (TIGMIC)"/>
            <person name="Jia N."/>
            <person name="Wang J."/>
            <person name="Shi W."/>
            <person name="Du L."/>
            <person name="Sun Y."/>
            <person name="Zhan W."/>
            <person name="Jiang J.F."/>
            <person name="Wang Q."/>
            <person name="Zhang B."/>
            <person name="Ji P."/>
            <person name="Bell-Sakyi L."/>
            <person name="Cui X.M."/>
            <person name="Yuan T.T."/>
            <person name="Jiang B.G."/>
            <person name="Yang W.F."/>
            <person name="Lam T.T."/>
            <person name="Chang Q.C."/>
            <person name="Ding S.J."/>
            <person name="Wang X.J."/>
            <person name="Zhu J.G."/>
            <person name="Ruan X.D."/>
            <person name="Zhao L."/>
            <person name="Wei J.T."/>
            <person name="Ye R.Z."/>
            <person name="Que T.C."/>
            <person name="Du C.H."/>
            <person name="Zhou Y.H."/>
            <person name="Cheng J.X."/>
            <person name="Dai P.F."/>
            <person name="Guo W.B."/>
            <person name="Han X.H."/>
            <person name="Huang E.J."/>
            <person name="Li L.F."/>
            <person name="Wei W."/>
            <person name="Gao Y.C."/>
            <person name="Liu J.Z."/>
            <person name="Shao H.Z."/>
            <person name="Wang X."/>
            <person name="Wang C.C."/>
            <person name="Yang T.C."/>
            <person name="Huo Q.B."/>
            <person name="Li W."/>
            <person name="Chen H.Y."/>
            <person name="Chen S.E."/>
            <person name="Zhou L.G."/>
            <person name="Ni X.B."/>
            <person name="Tian J.H."/>
            <person name="Sheng Y."/>
            <person name="Liu T."/>
            <person name="Pan Y.S."/>
            <person name="Xia L.Y."/>
            <person name="Li J."/>
            <person name="Zhao F."/>
            <person name="Cao W.C."/>
        </authorList>
    </citation>
    <scope>NUCLEOTIDE SEQUENCE</scope>
    <source>
        <strain evidence="2">Rmic-2018</strain>
    </source>
</reference>
<dbReference type="VEuPathDB" id="VectorBase:LOC119176996"/>
<sequence length="179" mass="19844">MATADHLRKKRGLIRAGVTRALAMLPDLLQQPNPDAFQITGHMDFLKDTEARLSRLDEVILASTNEENLDPEVKTADEYNGKIFYAVSQVKFRLQEREKESTVQTQPTGPGPSNLELSSSDEAPWQTKEHRAEPDEGACKDSDPAAEIRRQPFRTPRCGPSRDIAVGFPPGSCVTAAVW</sequence>
<gene>
    <name evidence="2" type="ORF">HPB51_007501</name>
</gene>
<evidence type="ECO:0000256" key="1">
    <source>
        <dbReference type="SAM" id="MobiDB-lite"/>
    </source>
</evidence>
<feature type="compositionally biased region" description="Basic and acidic residues" evidence="1">
    <location>
        <begin position="127"/>
        <end position="150"/>
    </location>
</feature>
<evidence type="ECO:0000313" key="3">
    <source>
        <dbReference type="Proteomes" id="UP000821866"/>
    </source>
</evidence>
<organism evidence="2 3">
    <name type="scientific">Rhipicephalus microplus</name>
    <name type="common">Cattle tick</name>
    <name type="synonym">Boophilus microplus</name>
    <dbReference type="NCBI Taxonomy" id="6941"/>
    <lineage>
        <taxon>Eukaryota</taxon>
        <taxon>Metazoa</taxon>
        <taxon>Ecdysozoa</taxon>
        <taxon>Arthropoda</taxon>
        <taxon>Chelicerata</taxon>
        <taxon>Arachnida</taxon>
        <taxon>Acari</taxon>
        <taxon>Parasitiformes</taxon>
        <taxon>Ixodida</taxon>
        <taxon>Ixodoidea</taxon>
        <taxon>Ixodidae</taxon>
        <taxon>Rhipicephalinae</taxon>
        <taxon>Rhipicephalus</taxon>
        <taxon>Boophilus</taxon>
    </lineage>
</organism>
<comment type="caution">
    <text evidence="2">The sequence shown here is derived from an EMBL/GenBank/DDBJ whole genome shotgun (WGS) entry which is preliminary data.</text>
</comment>
<name>A0A9J6DTA7_RHIMP</name>
<proteinExistence type="predicted"/>